<dbReference type="Pfam" id="PF00989">
    <property type="entry name" value="PAS"/>
    <property type="match status" value="1"/>
</dbReference>
<reference evidence="17" key="2">
    <citation type="journal article" date="2020" name="Microorganisms">
        <title>Osmotic Adaptation and Compatible Solute Biosynthesis of Phototrophic Bacteria as Revealed from Genome Analyses.</title>
        <authorList>
            <person name="Imhoff J.F."/>
            <person name="Rahn T."/>
            <person name="Kunzel S."/>
            <person name="Keller A."/>
            <person name="Neulinger S.C."/>
        </authorList>
    </citation>
    <scope>NUCLEOTIDE SEQUENCE</scope>
    <source>
        <strain evidence="17">DSM 4395</strain>
    </source>
</reference>
<evidence type="ECO:0000256" key="5">
    <source>
        <dbReference type="ARBA" id="ARBA00022741"/>
    </source>
</evidence>
<dbReference type="PANTHER" id="PTHR43065">
    <property type="entry name" value="SENSOR HISTIDINE KINASE"/>
    <property type="match status" value="1"/>
</dbReference>
<feature type="domain" description="Histidine kinase" evidence="15">
    <location>
        <begin position="147"/>
        <end position="359"/>
    </location>
</feature>
<dbReference type="SMART" id="SM00091">
    <property type="entry name" value="PAS"/>
    <property type="match status" value="1"/>
</dbReference>
<dbReference type="SUPFAM" id="SSF47384">
    <property type="entry name" value="Homodimeric domain of signal transducing histidine kinase"/>
    <property type="match status" value="1"/>
</dbReference>
<evidence type="ECO:0000256" key="7">
    <source>
        <dbReference type="ARBA" id="ARBA00022801"/>
    </source>
</evidence>
<dbReference type="AlphaFoldDB" id="A0AAJ0UD87"/>
<keyword evidence="18" id="KW-1185">Reference proteome</keyword>
<evidence type="ECO:0000259" key="15">
    <source>
        <dbReference type="PROSITE" id="PS50109"/>
    </source>
</evidence>
<dbReference type="PROSITE" id="PS50112">
    <property type="entry name" value="PAS"/>
    <property type="match status" value="1"/>
</dbReference>
<evidence type="ECO:0000256" key="4">
    <source>
        <dbReference type="ARBA" id="ARBA00022679"/>
    </source>
</evidence>
<dbReference type="CDD" id="cd00130">
    <property type="entry name" value="PAS"/>
    <property type="match status" value="1"/>
</dbReference>
<dbReference type="InterPro" id="IPR003594">
    <property type="entry name" value="HATPase_dom"/>
</dbReference>
<gene>
    <name evidence="17" type="ORF">CCR82_02160</name>
</gene>
<evidence type="ECO:0000256" key="1">
    <source>
        <dbReference type="ARBA" id="ARBA00000085"/>
    </source>
</evidence>
<dbReference type="InterPro" id="IPR000014">
    <property type="entry name" value="PAS"/>
</dbReference>
<evidence type="ECO:0000256" key="13">
    <source>
        <dbReference type="ARBA" id="ARBA00042313"/>
    </source>
</evidence>
<keyword evidence="4" id="KW-0808">Transferase</keyword>
<dbReference type="InterPro" id="IPR005467">
    <property type="entry name" value="His_kinase_dom"/>
</dbReference>
<dbReference type="Gene3D" id="1.10.287.130">
    <property type="match status" value="1"/>
</dbReference>
<dbReference type="Pfam" id="PF02518">
    <property type="entry name" value="HATPase_c"/>
    <property type="match status" value="1"/>
</dbReference>
<dbReference type="InterPro" id="IPR036890">
    <property type="entry name" value="HATPase_C_sf"/>
</dbReference>
<evidence type="ECO:0000259" key="16">
    <source>
        <dbReference type="PROSITE" id="PS50112"/>
    </source>
</evidence>
<name>A0AAJ0UD87_HALSE</name>
<dbReference type="PROSITE" id="PS50109">
    <property type="entry name" value="HIS_KIN"/>
    <property type="match status" value="1"/>
</dbReference>
<organism evidence="17 18">
    <name type="scientific">Halochromatium salexigens</name>
    <name type="common">Chromatium salexigens</name>
    <dbReference type="NCBI Taxonomy" id="49447"/>
    <lineage>
        <taxon>Bacteria</taxon>
        <taxon>Pseudomonadati</taxon>
        <taxon>Pseudomonadota</taxon>
        <taxon>Gammaproteobacteria</taxon>
        <taxon>Chromatiales</taxon>
        <taxon>Chromatiaceae</taxon>
        <taxon>Halochromatium</taxon>
    </lineage>
</organism>
<evidence type="ECO:0000256" key="3">
    <source>
        <dbReference type="ARBA" id="ARBA00022553"/>
    </source>
</evidence>
<dbReference type="RefSeq" id="WP_242513189.1">
    <property type="nucleotide sequence ID" value="NZ_NHSF01000014.1"/>
</dbReference>
<dbReference type="EC" id="2.7.13.3" evidence="2"/>
<dbReference type="Pfam" id="PF00512">
    <property type="entry name" value="HisKA"/>
    <property type="match status" value="1"/>
</dbReference>
<dbReference type="InterPro" id="IPR035965">
    <property type="entry name" value="PAS-like_dom_sf"/>
</dbReference>
<evidence type="ECO:0000256" key="11">
    <source>
        <dbReference type="ARBA" id="ARBA00037696"/>
    </source>
</evidence>
<dbReference type="GO" id="GO:0005524">
    <property type="term" value="F:ATP binding"/>
    <property type="evidence" value="ECO:0007669"/>
    <property type="project" value="UniProtKB-KW"/>
</dbReference>
<evidence type="ECO:0000256" key="8">
    <source>
        <dbReference type="ARBA" id="ARBA00022840"/>
    </source>
</evidence>
<reference evidence="17" key="1">
    <citation type="submission" date="2017-05" db="EMBL/GenBank/DDBJ databases">
        <authorList>
            <person name="Imhoff J.F."/>
            <person name="Rahn T."/>
            <person name="Kuenzel S."/>
            <person name="Neulinger S.C."/>
        </authorList>
    </citation>
    <scope>NUCLEOTIDE SEQUENCE</scope>
    <source>
        <strain evidence="17">DSM 4395</strain>
    </source>
</reference>
<comment type="function">
    <text evidence="11">Member of the two-component regulatory system NtrB/NtrC, which controls expression of the nitrogen-regulated (ntr) genes in response to nitrogen limitation. Under conditions of nitrogen limitation, NtrB autophosphorylates and transfers the phosphoryl group to NtrC. In the presence of nitrogen, acts as a phosphatase that dephosphorylates and inactivates NtrC.</text>
</comment>
<keyword evidence="3" id="KW-0597">Phosphoprotein</keyword>
<keyword evidence="5" id="KW-0547">Nucleotide-binding</keyword>
<feature type="domain" description="PAS" evidence="16">
    <location>
        <begin position="17"/>
        <end position="79"/>
    </location>
</feature>
<evidence type="ECO:0000256" key="6">
    <source>
        <dbReference type="ARBA" id="ARBA00022777"/>
    </source>
</evidence>
<dbReference type="GO" id="GO:0006355">
    <property type="term" value="P:regulation of DNA-templated transcription"/>
    <property type="evidence" value="ECO:0007669"/>
    <property type="project" value="InterPro"/>
</dbReference>
<dbReference type="PRINTS" id="PR00344">
    <property type="entry name" value="BCTRLSENSOR"/>
</dbReference>
<dbReference type="SMART" id="SM00388">
    <property type="entry name" value="HisKA"/>
    <property type="match status" value="1"/>
</dbReference>
<dbReference type="InterPro" id="IPR003661">
    <property type="entry name" value="HisK_dim/P_dom"/>
</dbReference>
<dbReference type="InterPro" id="IPR036097">
    <property type="entry name" value="HisK_dim/P_sf"/>
</dbReference>
<evidence type="ECO:0000313" key="17">
    <source>
        <dbReference type="EMBL" id="MBK5929366.1"/>
    </source>
</evidence>
<keyword evidence="10" id="KW-0535">Nitrogen fixation</keyword>
<dbReference type="InterPro" id="IPR013767">
    <property type="entry name" value="PAS_fold"/>
</dbReference>
<dbReference type="Gene3D" id="3.30.565.10">
    <property type="entry name" value="Histidine kinase-like ATPase, C-terminal domain"/>
    <property type="match status" value="1"/>
</dbReference>
<dbReference type="SMART" id="SM00387">
    <property type="entry name" value="HATPase_c"/>
    <property type="match status" value="1"/>
</dbReference>
<dbReference type="GO" id="GO:0000155">
    <property type="term" value="F:phosphorelay sensor kinase activity"/>
    <property type="evidence" value="ECO:0007669"/>
    <property type="project" value="InterPro"/>
</dbReference>
<evidence type="ECO:0000256" key="10">
    <source>
        <dbReference type="ARBA" id="ARBA00023231"/>
    </source>
</evidence>
<evidence type="ECO:0000256" key="9">
    <source>
        <dbReference type="ARBA" id="ARBA00023012"/>
    </source>
</evidence>
<dbReference type="Gene3D" id="3.30.450.20">
    <property type="entry name" value="PAS domain"/>
    <property type="match status" value="1"/>
</dbReference>
<protein>
    <recommendedName>
        <fullName evidence="12">Sensory histidine kinase/phosphatase NtrB</fullName>
        <ecNumber evidence="2">2.7.13.3</ecNumber>
    </recommendedName>
    <alternativeName>
        <fullName evidence="13">Nitrogen regulation protein NR(II)</fullName>
    </alternativeName>
    <alternativeName>
        <fullName evidence="14">Nitrogen regulator II</fullName>
    </alternativeName>
</protein>
<proteinExistence type="predicted"/>
<dbReference type="InterPro" id="IPR004358">
    <property type="entry name" value="Sig_transdc_His_kin-like_C"/>
</dbReference>
<keyword evidence="6 17" id="KW-0418">Kinase</keyword>
<dbReference type="SUPFAM" id="SSF55785">
    <property type="entry name" value="PYP-like sensor domain (PAS domain)"/>
    <property type="match status" value="1"/>
</dbReference>
<evidence type="ECO:0000256" key="2">
    <source>
        <dbReference type="ARBA" id="ARBA00012438"/>
    </source>
</evidence>
<dbReference type="GO" id="GO:0016787">
    <property type="term" value="F:hydrolase activity"/>
    <property type="evidence" value="ECO:0007669"/>
    <property type="project" value="UniProtKB-KW"/>
</dbReference>
<dbReference type="NCBIfam" id="NF008293">
    <property type="entry name" value="PRK11073.1"/>
    <property type="match status" value="1"/>
</dbReference>
<sequence>MNDIESGSGHSRLGTMILDNLNTAVLLFDRDLRLRYINAAGENLLAVSAKTVLGETAGRLVPCPTDSVENRLREAFETRQPFTEREVEVKRPDQQCIRVNCTVLPMHARDEPYDLLMEMQQIDRQLRIAREEYLISQHQATQALLRGLAHEIKNPLGGLRGAAQLLERELPDPGLREYTRIIIDEADRLQALLNRMLGPNHLPQRRSLNIHHAIEHVRGLLSAEFPAGPEIIRDYDPSIPNFEADTDRLIQALLNIARNAAHAAGQHGQVTLRTRVLRQFTIGSIRHRLVLVIEIEDDGPGIPEELIDRIFFPMVSGRAGGTGLGLAIAQELVNQHQGLIECESRPGCTLFLVYLPLEPTDE</sequence>
<comment type="caution">
    <text evidence="17">The sequence shown here is derived from an EMBL/GenBank/DDBJ whole genome shotgun (WGS) entry which is preliminary data.</text>
</comment>
<keyword evidence="8" id="KW-0067">ATP-binding</keyword>
<comment type="catalytic activity">
    <reaction evidence="1">
        <text>ATP + protein L-histidine = ADP + protein N-phospho-L-histidine.</text>
        <dbReference type="EC" id="2.7.13.3"/>
    </reaction>
</comment>
<dbReference type="Proteomes" id="UP001296967">
    <property type="component" value="Unassembled WGS sequence"/>
</dbReference>
<evidence type="ECO:0000313" key="18">
    <source>
        <dbReference type="Proteomes" id="UP001296967"/>
    </source>
</evidence>
<dbReference type="CDD" id="cd00082">
    <property type="entry name" value="HisKA"/>
    <property type="match status" value="1"/>
</dbReference>
<accession>A0AAJ0UD87</accession>
<evidence type="ECO:0000256" key="12">
    <source>
        <dbReference type="ARBA" id="ARBA00039567"/>
    </source>
</evidence>
<keyword evidence="9" id="KW-0902">Two-component regulatory system</keyword>
<evidence type="ECO:0000256" key="14">
    <source>
        <dbReference type="ARBA" id="ARBA00043094"/>
    </source>
</evidence>
<dbReference type="PANTHER" id="PTHR43065:SF16">
    <property type="entry name" value="SENSORY HISTIDINE KINASE_PHOSPHATASE NTRB"/>
    <property type="match status" value="1"/>
</dbReference>
<dbReference type="EMBL" id="NHSF01000014">
    <property type="protein sequence ID" value="MBK5929366.1"/>
    <property type="molecule type" value="Genomic_DNA"/>
</dbReference>
<dbReference type="SUPFAM" id="SSF55874">
    <property type="entry name" value="ATPase domain of HSP90 chaperone/DNA topoisomerase II/histidine kinase"/>
    <property type="match status" value="1"/>
</dbReference>
<keyword evidence="7" id="KW-0378">Hydrolase</keyword>